<evidence type="ECO:0000313" key="2">
    <source>
        <dbReference type="EMBL" id="SPC79773.1"/>
    </source>
</evidence>
<gene>
    <name evidence="2" type="ORF">FSB_LOCUS7655</name>
</gene>
<feature type="region of interest" description="Disordered" evidence="1">
    <location>
        <begin position="112"/>
        <end position="161"/>
    </location>
</feature>
<organism evidence="2">
    <name type="scientific">Fagus sylvatica</name>
    <name type="common">Beechnut</name>
    <dbReference type="NCBI Taxonomy" id="28930"/>
    <lineage>
        <taxon>Eukaryota</taxon>
        <taxon>Viridiplantae</taxon>
        <taxon>Streptophyta</taxon>
        <taxon>Embryophyta</taxon>
        <taxon>Tracheophyta</taxon>
        <taxon>Spermatophyta</taxon>
        <taxon>Magnoliopsida</taxon>
        <taxon>eudicotyledons</taxon>
        <taxon>Gunneridae</taxon>
        <taxon>Pentapetalae</taxon>
        <taxon>rosids</taxon>
        <taxon>fabids</taxon>
        <taxon>Fagales</taxon>
        <taxon>Fagaceae</taxon>
        <taxon>Fagus</taxon>
    </lineage>
</organism>
<dbReference type="EMBL" id="OIVN01000413">
    <property type="protein sequence ID" value="SPC79773.1"/>
    <property type="molecule type" value="Genomic_DNA"/>
</dbReference>
<name>A0A2N9EY47_FAGSY</name>
<reference evidence="2" key="1">
    <citation type="submission" date="2018-02" db="EMBL/GenBank/DDBJ databases">
        <authorList>
            <person name="Cohen D.B."/>
            <person name="Kent A.D."/>
        </authorList>
    </citation>
    <scope>NUCLEOTIDE SEQUENCE</scope>
</reference>
<sequence length="161" mass="18346">MALRSDDRKLSFEILSRSMSLEEDEALFFYRSNSYPIQNGVIQSKTSEKKQSNRKKRKNKGSKKKIKRSTSPPLPFPKIRSILKSERATFQNGEGFNFGELRQRSVGFAIGSDDAASRVGDNKEESGMEVSSAAKQPNGRERERRVWNNGRERENRGEGIN</sequence>
<protein>
    <submittedName>
        <fullName evidence="2">Uncharacterized protein</fullName>
    </submittedName>
</protein>
<evidence type="ECO:0000256" key="1">
    <source>
        <dbReference type="SAM" id="MobiDB-lite"/>
    </source>
</evidence>
<accession>A0A2N9EY47</accession>
<dbReference type="AlphaFoldDB" id="A0A2N9EY47"/>
<feature type="region of interest" description="Disordered" evidence="1">
    <location>
        <begin position="39"/>
        <end position="79"/>
    </location>
</feature>
<feature type="compositionally biased region" description="Basic and acidic residues" evidence="1">
    <location>
        <begin position="138"/>
        <end position="161"/>
    </location>
</feature>
<proteinExistence type="predicted"/>
<feature type="compositionally biased region" description="Basic residues" evidence="1">
    <location>
        <begin position="52"/>
        <end position="68"/>
    </location>
</feature>